<dbReference type="NCBIfam" id="NF003810">
    <property type="entry name" value="PRK05399.1"/>
    <property type="match status" value="1"/>
</dbReference>
<dbReference type="FunFam" id="1.10.1420.10:FF:000001">
    <property type="entry name" value="DNA mismatch repair protein MutS"/>
    <property type="match status" value="1"/>
</dbReference>
<evidence type="ECO:0000313" key="12">
    <source>
        <dbReference type="EMBL" id="MBV3382156.1"/>
    </source>
</evidence>
<dbReference type="Pfam" id="PF05190">
    <property type="entry name" value="MutS_IV"/>
    <property type="match status" value="1"/>
</dbReference>
<dbReference type="PIRSF" id="PIRSF037677">
    <property type="entry name" value="DNA_mis_repair_Msh6"/>
    <property type="match status" value="1"/>
</dbReference>
<evidence type="ECO:0000256" key="5">
    <source>
        <dbReference type="ARBA" id="ARBA00022840"/>
    </source>
</evidence>
<dbReference type="InterPro" id="IPR007861">
    <property type="entry name" value="DNA_mismatch_repair_MutS_clamp"/>
</dbReference>
<dbReference type="EMBL" id="JAHOEF010000011">
    <property type="protein sequence ID" value="MBV3382156.1"/>
    <property type="molecule type" value="Genomic_DNA"/>
</dbReference>
<comment type="caution">
    <text evidence="12">The sequence shown here is derived from an EMBL/GenBank/DDBJ whole genome shotgun (WGS) entry which is preliminary data.</text>
</comment>
<evidence type="ECO:0000259" key="11">
    <source>
        <dbReference type="PROSITE" id="PS00486"/>
    </source>
</evidence>
<keyword evidence="4 9" id="KW-0227">DNA damage</keyword>
<dbReference type="PANTHER" id="PTHR11361">
    <property type="entry name" value="DNA MISMATCH REPAIR PROTEIN MUTS FAMILY MEMBER"/>
    <property type="match status" value="1"/>
</dbReference>
<dbReference type="Pfam" id="PF00488">
    <property type="entry name" value="MutS_V"/>
    <property type="match status" value="1"/>
</dbReference>
<dbReference type="InterPro" id="IPR007695">
    <property type="entry name" value="DNA_mismatch_repair_MutS-lik_N"/>
</dbReference>
<keyword evidence="3 9" id="KW-0547">Nucleotide-binding</keyword>
<evidence type="ECO:0000256" key="10">
    <source>
        <dbReference type="RuleBase" id="RU003756"/>
    </source>
</evidence>
<proteinExistence type="inferred from homology"/>
<sequence length="821" mass="93159">MMEKYLELKKDHQDAIVMYRIGDFYEMFFDDAAIASKALNLALTGKNAGVKERVPMCGVPFHAASGYVEELVKQGHKVVIVEQLSDPKAKGLVERGVVQIVTPGTLMDFKLNEKVNNFIGALGVFDFSYTLAYADLSTGEFYCLNLEKKEHLLRNKIESLGIKEIVVEDDSIHIDGVMMSPFKNETIKDNYKKIFDNINDLKQIKVCANLLNYLIDTQKRELEYIQTIVEVKQEDYVYMESVTKKALELTKNANYEKYGTLLWLLDHTHSAMGGRLLKQWIDQPLISKEKIEERLDLVEVFMDNPLDRDTVTHMINDIYDIEKLASRVAFGNVNARDLKWICSSLKKIPELKQELLSLDHPKLNEQAMQLVDLSCIINTIDEAIVDDPPLVIKEGNIIKDGYNKELDELRDIRKNGKKWLMTFEENEKERTGIKGLKIGYNRVFGYYIEVTKSYLPLVKDEFNYTRKQSLSNAERFVTPELKDMENKILSAQDRIAALEYEIFTQVRQYIKGYVHEIQDVAKIVARIDVFSTFADVSSYNRYVRPTFNDDHIIQIEEGRHPVVEKVIPEESYVKNDISLGQDARIMLITGPNMGGKSTYMRQMALIMIMAQIGCFVPAKSATLPVFDAIFTRIGASDDLISGQSTFMVEMLEANNALKYATENSLIIFDEIGRGTATFDGMALAQGILEYIASHNHSLTFFSTHYHELTRMEGTSIKNVHAGADVSSDSIHFLYHIEDGPSGQSYGINVAKLAKLPDEVIVRADAILKSLEDNNIEEKLQNIEVTPVIKTSAVEETLKGIDPMSLSPLDALSTLIELKKML</sequence>
<dbReference type="GO" id="GO:0005829">
    <property type="term" value="C:cytosol"/>
    <property type="evidence" value="ECO:0007669"/>
    <property type="project" value="TreeGrafter"/>
</dbReference>
<keyword evidence="15" id="KW-1185">Reference proteome</keyword>
<feature type="domain" description="DNA mismatch repair proteins mutS family" evidence="11">
    <location>
        <begin position="664"/>
        <end position="680"/>
    </location>
</feature>
<dbReference type="SMART" id="SM00533">
    <property type="entry name" value="MUTSd"/>
    <property type="match status" value="1"/>
</dbReference>
<keyword evidence="7 9" id="KW-0234">DNA repair</keyword>
<protein>
    <recommendedName>
        <fullName evidence="2 9">DNA mismatch repair protein MutS</fullName>
    </recommendedName>
</protein>
<evidence type="ECO:0000313" key="14">
    <source>
        <dbReference type="Proteomes" id="UP001196408"/>
    </source>
</evidence>
<dbReference type="SMART" id="SM00534">
    <property type="entry name" value="MUTSac"/>
    <property type="match status" value="1"/>
</dbReference>
<dbReference type="Pfam" id="PF05192">
    <property type="entry name" value="MutS_III"/>
    <property type="match status" value="1"/>
</dbReference>
<dbReference type="PANTHER" id="PTHR11361:SF34">
    <property type="entry name" value="DNA MISMATCH REPAIR PROTEIN MSH1, MITOCHONDRIAL"/>
    <property type="match status" value="1"/>
</dbReference>
<evidence type="ECO:0000256" key="1">
    <source>
        <dbReference type="ARBA" id="ARBA00006271"/>
    </source>
</evidence>
<comment type="function">
    <text evidence="8 9">This protein is involved in the repair of mismatches in DNA. It is possible that it carries out the mismatch recognition step. This protein has a weak ATPase activity.</text>
</comment>
<dbReference type="GO" id="GO:0140664">
    <property type="term" value="F:ATP-dependent DNA damage sensor activity"/>
    <property type="evidence" value="ECO:0007669"/>
    <property type="project" value="InterPro"/>
</dbReference>
<dbReference type="InterPro" id="IPR007696">
    <property type="entry name" value="DNA_mismatch_repair_MutS_core"/>
</dbReference>
<dbReference type="EMBL" id="JAHOEL010000012">
    <property type="protein sequence ID" value="MBV3392247.1"/>
    <property type="molecule type" value="Genomic_DNA"/>
</dbReference>
<dbReference type="InterPro" id="IPR005748">
    <property type="entry name" value="DNA_mismatch_repair_MutS"/>
</dbReference>
<dbReference type="InterPro" id="IPR017261">
    <property type="entry name" value="DNA_mismatch_repair_MutS/MSH"/>
</dbReference>
<evidence type="ECO:0000256" key="7">
    <source>
        <dbReference type="ARBA" id="ARBA00023204"/>
    </source>
</evidence>
<keyword evidence="5 9" id="KW-0067">ATP-binding</keyword>
<dbReference type="Proteomes" id="UP001197492">
    <property type="component" value="Unassembled WGS sequence"/>
</dbReference>
<dbReference type="InterPro" id="IPR007860">
    <property type="entry name" value="DNA_mmatch_repair_MutS_con_dom"/>
</dbReference>
<dbReference type="HAMAP" id="MF_00096">
    <property type="entry name" value="MutS"/>
    <property type="match status" value="1"/>
</dbReference>
<evidence type="ECO:0000256" key="2">
    <source>
        <dbReference type="ARBA" id="ARBA00021982"/>
    </source>
</evidence>
<evidence type="ECO:0000256" key="4">
    <source>
        <dbReference type="ARBA" id="ARBA00022763"/>
    </source>
</evidence>
<feature type="binding site" evidence="9">
    <location>
        <begin position="590"/>
        <end position="597"/>
    </location>
    <ligand>
        <name>ATP</name>
        <dbReference type="ChEBI" id="CHEBI:30616"/>
    </ligand>
</feature>
<dbReference type="InterPro" id="IPR000432">
    <property type="entry name" value="DNA_mismatch_repair_MutS_C"/>
</dbReference>
<dbReference type="RefSeq" id="WP_217747171.1">
    <property type="nucleotide sequence ID" value="NZ_JAHOEB010000012.1"/>
</dbReference>
<evidence type="ECO:0000256" key="8">
    <source>
        <dbReference type="ARBA" id="ARBA00024647"/>
    </source>
</evidence>
<dbReference type="InterPro" id="IPR045076">
    <property type="entry name" value="MutS"/>
</dbReference>
<gene>
    <name evidence="9 12" type="primary">mutS</name>
    <name evidence="12" type="ORF">KSV97_02720</name>
    <name evidence="13" type="ORF">KSW06_03075</name>
</gene>
<dbReference type="Proteomes" id="UP001196408">
    <property type="component" value="Unassembled WGS sequence"/>
</dbReference>
<dbReference type="FunFam" id="3.40.50.300:FF:000870">
    <property type="entry name" value="MutS protein homolog 4"/>
    <property type="match status" value="1"/>
</dbReference>
<dbReference type="GO" id="GO:0030983">
    <property type="term" value="F:mismatched DNA binding"/>
    <property type="evidence" value="ECO:0007669"/>
    <property type="project" value="InterPro"/>
</dbReference>
<dbReference type="GO" id="GO:0006298">
    <property type="term" value="P:mismatch repair"/>
    <property type="evidence" value="ECO:0007669"/>
    <property type="project" value="UniProtKB-UniRule"/>
</dbReference>
<evidence type="ECO:0000256" key="3">
    <source>
        <dbReference type="ARBA" id="ARBA00022741"/>
    </source>
</evidence>
<keyword evidence="6 9" id="KW-0238">DNA-binding</keyword>
<dbReference type="Pfam" id="PF05188">
    <property type="entry name" value="MutS_II"/>
    <property type="match status" value="1"/>
</dbReference>
<comment type="similarity">
    <text evidence="1 9 10">Belongs to the DNA mismatch repair MutS family.</text>
</comment>
<name>A0AAW4MPW9_9FIRM</name>
<organism evidence="12 14">
    <name type="scientific">Catenibacterium mitsuokai</name>
    <dbReference type="NCBI Taxonomy" id="100886"/>
    <lineage>
        <taxon>Bacteria</taxon>
        <taxon>Bacillati</taxon>
        <taxon>Bacillota</taxon>
        <taxon>Erysipelotrichia</taxon>
        <taxon>Erysipelotrichales</taxon>
        <taxon>Coprobacillaceae</taxon>
        <taxon>Catenibacterium</taxon>
    </lineage>
</organism>
<evidence type="ECO:0000313" key="15">
    <source>
        <dbReference type="Proteomes" id="UP001197492"/>
    </source>
</evidence>
<dbReference type="GO" id="GO:0003684">
    <property type="term" value="F:damaged DNA binding"/>
    <property type="evidence" value="ECO:0007669"/>
    <property type="project" value="UniProtKB-UniRule"/>
</dbReference>
<reference evidence="12 15" key="1">
    <citation type="submission" date="2021-06" db="EMBL/GenBank/DDBJ databases">
        <title>Collection of gut derived symbiotic bacterial strains cultured from healthy donors.</title>
        <authorList>
            <person name="Lin H."/>
            <person name="Littmann E."/>
            <person name="Pamer E.G."/>
        </authorList>
    </citation>
    <scope>NUCLEOTIDE SEQUENCE</scope>
    <source>
        <strain evidence="13 15">MSK.21.70</strain>
        <strain evidence="12">MSK.21.82</strain>
    </source>
</reference>
<dbReference type="NCBIfam" id="TIGR01070">
    <property type="entry name" value="mutS1"/>
    <property type="match status" value="1"/>
</dbReference>
<dbReference type="PROSITE" id="PS00486">
    <property type="entry name" value="DNA_MISMATCH_REPAIR_2"/>
    <property type="match status" value="1"/>
</dbReference>
<dbReference type="Pfam" id="PF01624">
    <property type="entry name" value="MutS_I"/>
    <property type="match status" value="1"/>
</dbReference>
<evidence type="ECO:0000256" key="6">
    <source>
        <dbReference type="ARBA" id="ARBA00023125"/>
    </source>
</evidence>
<dbReference type="GO" id="GO:0005524">
    <property type="term" value="F:ATP binding"/>
    <property type="evidence" value="ECO:0007669"/>
    <property type="project" value="UniProtKB-UniRule"/>
</dbReference>
<evidence type="ECO:0000313" key="13">
    <source>
        <dbReference type="EMBL" id="MBV3392247.1"/>
    </source>
</evidence>
<evidence type="ECO:0000256" key="9">
    <source>
        <dbReference type="HAMAP-Rule" id="MF_00096"/>
    </source>
</evidence>
<accession>A0AAW4MPW9</accession>
<dbReference type="AlphaFoldDB" id="A0AAW4MPW9"/>